<protein>
    <recommendedName>
        <fullName evidence="5">Mid2 domain-containing protein</fullName>
    </recommendedName>
</protein>
<gene>
    <name evidence="3" type="ORF">M437DRAFT_48788</name>
</gene>
<organism evidence="3 4">
    <name type="scientific">Aureobasidium melanogenum (strain CBS 110374)</name>
    <name type="common">Aureobasidium pullulans var. melanogenum</name>
    <dbReference type="NCBI Taxonomy" id="1043003"/>
    <lineage>
        <taxon>Eukaryota</taxon>
        <taxon>Fungi</taxon>
        <taxon>Dikarya</taxon>
        <taxon>Ascomycota</taxon>
        <taxon>Pezizomycotina</taxon>
        <taxon>Dothideomycetes</taxon>
        <taxon>Dothideomycetidae</taxon>
        <taxon>Dothideales</taxon>
        <taxon>Saccotheciaceae</taxon>
        <taxon>Aureobasidium</taxon>
    </lineage>
</organism>
<proteinExistence type="predicted"/>
<evidence type="ECO:0000256" key="2">
    <source>
        <dbReference type="SAM" id="Phobius"/>
    </source>
</evidence>
<keyword evidence="2" id="KW-1133">Transmembrane helix</keyword>
<accession>A0A074VPR7</accession>
<feature type="compositionally biased region" description="Basic and acidic residues" evidence="1">
    <location>
        <begin position="479"/>
        <end position="491"/>
    </location>
</feature>
<feature type="region of interest" description="Disordered" evidence="1">
    <location>
        <begin position="414"/>
        <end position="491"/>
    </location>
</feature>
<sequence>MAFVRFLLLTINLWIHFLFLRSVFSVSEISNARYPWTYPSWLIKSITTRICKHLYLQLLYLLNTRMKSSLAIIFLVGMAAADDQPAGLFSALESVVTADSSQVQNGIQTLLSEANSLIKSNYPSTTITDLASLTWPATVVIGSQTYTIPSTGSTETPSSTSASSSPSSAIASSTENARPVLTSTASVAPPSAASTSLSNTSSQTHKSGDKRLGIILGVVLGSIALALAAFLIWFLHRRRKNTGSFFKRRPSSPSDEGASSWRNDAEAEKYGNLNAPPLLQPSMAVHDGYATRSQTNGNDDMHLGYGYMPYEHSGPAELSAERSDHGSFQETTRREGRHGGDRQGRPPTPFSPELFATVAASPVSPIEQEPQRRRSSGFWPPRGSSDGYRNFDSPYVRHQPSLAALATSVAQDYPHPYYQNPFASSEDYDEDGYEDPYHDSRRHLSPTPEIPTRSPRRQSSPMVVYPGSDELGRFNFGTEEGRDYRPSELGA</sequence>
<feature type="transmembrane region" description="Helical" evidence="2">
    <location>
        <begin position="212"/>
        <end position="235"/>
    </location>
</feature>
<dbReference type="GeneID" id="63915093"/>
<evidence type="ECO:0008006" key="5">
    <source>
        <dbReference type="Google" id="ProtNLM"/>
    </source>
</evidence>
<dbReference type="Proteomes" id="UP000030672">
    <property type="component" value="Unassembled WGS sequence"/>
</dbReference>
<feature type="region of interest" description="Disordered" evidence="1">
    <location>
        <begin position="312"/>
        <end position="394"/>
    </location>
</feature>
<evidence type="ECO:0000256" key="1">
    <source>
        <dbReference type="SAM" id="MobiDB-lite"/>
    </source>
</evidence>
<feature type="compositionally biased region" description="Low complexity" evidence="1">
    <location>
        <begin position="149"/>
        <end position="202"/>
    </location>
</feature>
<reference evidence="3 4" key="1">
    <citation type="journal article" date="2014" name="BMC Genomics">
        <title>Genome sequencing of four Aureobasidium pullulans varieties: biotechnological potential, stress tolerance, and description of new species.</title>
        <authorList>
            <person name="Gostin Ar C."/>
            <person name="Ohm R.A."/>
            <person name="Kogej T."/>
            <person name="Sonjak S."/>
            <person name="Turk M."/>
            <person name="Zajc J."/>
            <person name="Zalar P."/>
            <person name="Grube M."/>
            <person name="Sun H."/>
            <person name="Han J."/>
            <person name="Sharma A."/>
            <person name="Chiniquy J."/>
            <person name="Ngan C.Y."/>
            <person name="Lipzen A."/>
            <person name="Barry K."/>
            <person name="Grigoriev I.V."/>
            <person name="Gunde-Cimerman N."/>
        </authorList>
    </citation>
    <scope>NUCLEOTIDE SEQUENCE [LARGE SCALE GENOMIC DNA]</scope>
    <source>
        <strain evidence="3 4">CBS 110374</strain>
    </source>
</reference>
<keyword evidence="2" id="KW-0472">Membrane</keyword>
<dbReference type="AlphaFoldDB" id="A0A074VPR7"/>
<feature type="region of interest" description="Disordered" evidence="1">
    <location>
        <begin position="149"/>
        <end position="207"/>
    </location>
</feature>
<dbReference type="RefSeq" id="XP_040879763.1">
    <property type="nucleotide sequence ID" value="XM_041021720.1"/>
</dbReference>
<name>A0A074VPR7_AURM1</name>
<keyword evidence="2" id="KW-0812">Transmembrane</keyword>
<evidence type="ECO:0000313" key="3">
    <source>
        <dbReference type="EMBL" id="KEQ62740.1"/>
    </source>
</evidence>
<dbReference type="HOGENOM" id="CLU_648865_0_0_1"/>
<feature type="compositionally biased region" description="Basic and acidic residues" evidence="1">
    <location>
        <begin position="319"/>
        <end position="344"/>
    </location>
</feature>
<dbReference type="EMBL" id="KL584833">
    <property type="protein sequence ID" value="KEQ62740.1"/>
    <property type="molecule type" value="Genomic_DNA"/>
</dbReference>
<keyword evidence="4" id="KW-1185">Reference proteome</keyword>
<evidence type="ECO:0000313" key="4">
    <source>
        <dbReference type="Proteomes" id="UP000030672"/>
    </source>
</evidence>